<reference evidence="3 4" key="1">
    <citation type="submission" date="2019-09" db="EMBL/GenBank/DDBJ databases">
        <title>Bird 10,000 Genomes (B10K) Project - Family phase.</title>
        <authorList>
            <person name="Zhang G."/>
        </authorList>
    </citation>
    <scope>NUCLEOTIDE SEQUENCE [LARGE SCALE GENOMIC DNA]</scope>
    <source>
        <strain evidence="3">B10K-DU-012-52</strain>
    </source>
</reference>
<organism evidence="3 4">
    <name type="scientific">Brachypteracias leptosomus</name>
    <name type="common">short-legged ground-roller</name>
    <dbReference type="NCBI Taxonomy" id="135165"/>
    <lineage>
        <taxon>Eukaryota</taxon>
        <taxon>Metazoa</taxon>
        <taxon>Chordata</taxon>
        <taxon>Craniata</taxon>
        <taxon>Vertebrata</taxon>
        <taxon>Euteleostomi</taxon>
        <taxon>Archelosauria</taxon>
        <taxon>Archosauria</taxon>
        <taxon>Dinosauria</taxon>
        <taxon>Saurischia</taxon>
        <taxon>Theropoda</taxon>
        <taxon>Coelurosauria</taxon>
        <taxon>Aves</taxon>
        <taxon>Neognathae</taxon>
        <taxon>Neoaves</taxon>
        <taxon>Telluraves</taxon>
        <taxon>Coraciimorphae</taxon>
        <taxon>Coraciiformes</taxon>
        <taxon>Brachypteraciidae</taxon>
        <taxon>Brachypteracias</taxon>
    </lineage>
</organism>
<dbReference type="PANTHER" id="PTHR11370:SF5">
    <property type="entry name" value="DNA REPAIR PROTEIN XRCC1"/>
    <property type="match status" value="1"/>
</dbReference>
<dbReference type="SUPFAM" id="SSF49785">
    <property type="entry name" value="Galactose-binding domain-like"/>
    <property type="match status" value="1"/>
</dbReference>
<gene>
    <name evidence="3" type="primary">Xrcc1_1</name>
    <name evidence="3" type="ORF">BRALEP_R14319</name>
</gene>
<dbReference type="Proteomes" id="UP000520535">
    <property type="component" value="Unassembled WGS sequence"/>
</dbReference>
<evidence type="ECO:0000259" key="2">
    <source>
        <dbReference type="Pfam" id="PF01834"/>
    </source>
</evidence>
<feature type="non-terminal residue" evidence="3">
    <location>
        <position position="1"/>
    </location>
</feature>
<dbReference type="GO" id="GO:0000012">
    <property type="term" value="P:single strand break repair"/>
    <property type="evidence" value="ECO:0007669"/>
    <property type="project" value="InterPro"/>
</dbReference>
<evidence type="ECO:0000313" key="3">
    <source>
        <dbReference type="EMBL" id="NXS56489.1"/>
    </source>
</evidence>
<sequence length="130" mass="13700">RPQSGGTGGSPLPAALSQRHPAQNLLQPEAGGRWRSAGDGEKQISLPGDRPIHSLHIGNDGSAFVEVLVGAAAGGEFQVLLPSAAFLTPQQSRAGEGLRRLRLFGPQALVKGVAERGWDRLRLVCSQPYC</sequence>
<dbReference type="InterPro" id="IPR008979">
    <property type="entry name" value="Galactose-bd-like_sf"/>
</dbReference>
<dbReference type="Gene3D" id="2.60.120.260">
    <property type="entry name" value="Galactose-binding domain-like"/>
    <property type="match status" value="1"/>
</dbReference>
<dbReference type="InterPro" id="IPR002706">
    <property type="entry name" value="Xrcc1_N"/>
</dbReference>
<feature type="non-terminal residue" evidence="3">
    <location>
        <position position="130"/>
    </location>
</feature>
<dbReference type="GO" id="GO:0006284">
    <property type="term" value="P:base-excision repair"/>
    <property type="evidence" value="ECO:0007669"/>
    <property type="project" value="TreeGrafter"/>
</dbReference>
<dbReference type="EMBL" id="VYZX01014240">
    <property type="protein sequence ID" value="NXS56489.1"/>
    <property type="molecule type" value="Genomic_DNA"/>
</dbReference>
<dbReference type="GO" id="GO:0003684">
    <property type="term" value="F:damaged DNA binding"/>
    <property type="evidence" value="ECO:0007669"/>
    <property type="project" value="InterPro"/>
</dbReference>
<name>A0A7L2VFV3_9AVES</name>
<keyword evidence="4" id="KW-1185">Reference proteome</keyword>
<dbReference type="GO" id="GO:0005634">
    <property type="term" value="C:nucleus"/>
    <property type="evidence" value="ECO:0007669"/>
    <property type="project" value="InterPro"/>
</dbReference>
<accession>A0A7L2VFV3</accession>
<protein>
    <submittedName>
        <fullName evidence="3">XRCC1 protein</fullName>
    </submittedName>
</protein>
<feature type="region of interest" description="Disordered" evidence="1">
    <location>
        <begin position="1"/>
        <end position="23"/>
    </location>
</feature>
<comment type="caution">
    <text evidence="3">The sequence shown here is derived from an EMBL/GenBank/DDBJ whole genome shotgun (WGS) entry which is preliminary data.</text>
</comment>
<feature type="domain" description="DNA-repair protein Xrcc1 N-terminal" evidence="2">
    <location>
        <begin position="18"/>
        <end position="129"/>
    </location>
</feature>
<proteinExistence type="predicted"/>
<evidence type="ECO:0000256" key="1">
    <source>
        <dbReference type="SAM" id="MobiDB-lite"/>
    </source>
</evidence>
<dbReference type="AlphaFoldDB" id="A0A7L2VFV3"/>
<dbReference type="Pfam" id="PF01834">
    <property type="entry name" value="XRCC1_N"/>
    <property type="match status" value="1"/>
</dbReference>
<dbReference type="PANTHER" id="PTHR11370">
    <property type="entry name" value="DNA-REPAIR PROTEIN XRCC1"/>
    <property type="match status" value="1"/>
</dbReference>
<dbReference type="OrthoDB" id="25840at2759"/>
<evidence type="ECO:0000313" key="4">
    <source>
        <dbReference type="Proteomes" id="UP000520535"/>
    </source>
</evidence>